<comment type="similarity">
    <text evidence="1">Belongs to the complex I 24 kDa subunit family.</text>
</comment>
<evidence type="ECO:0000256" key="2">
    <source>
        <dbReference type="ARBA" id="ARBA00022714"/>
    </source>
</evidence>
<evidence type="ECO:0000256" key="6">
    <source>
        <dbReference type="ARBA" id="ARBA00034078"/>
    </source>
</evidence>
<name>A0AA48HDN0_9BACT</name>
<dbReference type="InterPro" id="IPR028431">
    <property type="entry name" value="NADP_DH_HndA-like"/>
</dbReference>
<feature type="binding site" evidence="7">
    <location>
        <position position="143"/>
    </location>
    <ligand>
        <name>[2Fe-2S] cluster</name>
        <dbReference type="ChEBI" id="CHEBI:190135"/>
    </ligand>
</feature>
<dbReference type="Pfam" id="PF01257">
    <property type="entry name" value="2Fe-2S_thioredx"/>
    <property type="match status" value="1"/>
</dbReference>
<dbReference type="FunFam" id="1.10.10.1590:FF:000001">
    <property type="entry name" value="NADH-quinone oxidoreductase subunit E"/>
    <property type="match status" value="1"/>
</dbReference>
<dbReference type="RefSeq" id="WP_243335338.1">
    <property type="nucleotide sequence ID" value="NZ_AP027081.1"/>
</dbReference>
<evidence type="ECO:0000256" key="4">
    <source>
        <dbReference type="ARBA" id="ARBA00023004"/>
    </source>
</evidence>
<accession>A0AA48HDN0</accession>
<dbReference type="InterPro" id="IPR036249">
    <property type="entry name" value="Thioredoxin-like_sf"/>
</dbReference>
<keyword evidence="4 7" id="KW-0408">Iron</keyword>
<reference evidence="8" key="1">
    <citation type="journal article" date="2023" name="Int. J. Syst. Evol. Microbiol.">
        <title>Mesoterricola silvestris gen. nov., sp. nov., Mesoterricola sediminis sp. nov., Geothrix oryzae sp. nov., Geothrix edaphica sp. nov., Geothrix rubra sp. nov., and Geothrix limicola sp. nov., six novel members of Acidobacteriota isolated from soils.</title>
        <authorList>
            <person name="Itoh H."/>
            <person name="Sugisawa Y."/>
            <person name="Mise K."/>
            <person name="Xu Z."/>
            <person name="Kuniyasu M."/>
            <person name="Ushijima N."/>
            <person name="Kawano K."/>
            <person name="Kobayashi E."/>
            <person name="Shiratori Y."/>
            <person name="Masuda Y."/>
            <person name="Senoo K."/>
        </authorList>
    </citation>
    <scope>NUCLEOTIDE SEQUENCE</scope>
    <source>
        <strain evidence="8">W786</strain>
    </source>
</reference>
<sequence length="179" mass="19292">MSATVNTDNWPAIKAAAEAALPAKVVEFIASLKGQTHAESHLIAILHMVQAENGWLSPETMEAVAQLAQIPLAKVTGVATFYHYFRLQPRGKHMINVCLGTACYVKGADKISQRLMDNLGIAFGETTKDGMFSLESTRCLGTCGLAPVVMIDDQVHGPVTPGEVGLILEKYLKKDKVKA</sequence>
<comment type="cofactor">
    <cofactor evidence="6">
        <name>[2Fe-2S] cluster</name>
        <dbReference type="ChEBI" id="CHEBI:190135"/>
    </cofactor>
</comment>
<dbReference type="Proteomes" id="UP001228113">
    <property type="component" value="Chromosome"/>
</dbReference>
<feature type="binding site" evidence="7">
    <location>
        <position position="98"/>
    </location>
    <ligand>
        <name>[2Fe-2S] cluster</name>
        <dbReference type="ChEBI" id="CHEBI:190135"/>
    </ligand>
</feature>
<dbReference type="PIRSF" id="PIRSF000216">
    <property type="entry name" value="NADH_DH_24kDa"/>
    <property type="match status" value="1"/>
</dbReference>
<evidence type="ECO:0000256" key="3">
    <source>
        <dbReference type="ARBA" id="ARBA00022723"/>
    </source>
</evidence>
<dbReference type="InterPro" id="IPR042128">
    <property type="entry name" value="NuoE_dom"/>
</dbReference>
<dbReference type="FunFam" id="3.40.30.10:FF:000015">
    <property type="entry name" value="NADH-quinone oxidoreductase subunit E"/>
    <property type="match status" value="1"/>
</dbReference>
<comment type="cofactor">
    <cofactor evidence="7">
        <name>[2Fe-2S] cluster</name>
        <dbReference type="ChEBI" id="CHEBI:190135"/>
    </cofactor>
    <text evidence="7">Binds 1 [2Fe-2S] cluster.</text>
</comment>
<dbReference type="PANTHER" id="PTHR43342:SF2">
    <property type="entry name" value="POTENTIAL NAD-REDUCING HYDROGENASE SUBUNIT"/>
    <property type="match status" value="1"/>
</dbReference>
<dbReference type="Gene3D" id="3.40.30.10">
    <property type="entry name" value="Glutaredoxin"/>
    <property type="match status" value="1"/>
</dbReference>
<dbReference type="SUPFAM" id="SSF52833">
    <property type="entry name" value="Thioredoxin-like"/>
    <property type="match status" value="1"/>
</dbReference>
<feature type="binding site" evidence="7">
    <location>
        <position position="103"/>
    </location>
    <ligand>
        <name>[2Fe-2S] cluster</name>
        <dbReference type="ChEBI" id="CHEBI:190135"/>
    </ligand>
</feature>
<keyword evidence="2 7" id="KW-0001">2Fe-2S</keyword>
<evidence type="ECO:0000313" key="9">
    <source>
        <dbReference type="Proteomes" id="UP001228113"/>
    </source>
</evidence>
<dbReference type="InterPro" id="IPR002023">
    <property type="entry name" value="NuoE-like"/>
</dbReference>
<dbReference type="PANTHER" id="PTHR43342">
    <property type="entry name" value="NADH-QUINONE OXIDOREDUCTASE, E SUBUNIT"/>
    <property type="match status" value="1"/>
</dbReference>
<dbReference type="GO" id="GO:0046872">
    <property type="term" value="F:metal ion binding"/>
    <property type="evidence" value="ECO:0007669"/>
    <property type="project" value="UniProtKB-KW"/>
</dbReference>
<dbReference type="GO" id="GO:0016491">
    <property type="term" value="F:oxidoreductase activity"/>
    <property type="evidence" value="ECO:0007669"/>
    <property type="project" value="InterPro"/>
</dbReference>
<evidence type="ECO:0000256" key="1">
    <source>
        <dbReference type="ARBA" id="ARBA00010643"/>
    </source>
</evidence>
<evidence type="ECO:0000256" key="5">
    <source>
        <dbReference type="ARBA" id="ARBA00023014"/>
    </source>
</evidence>
<dbReference type="KEGG" id="msea:METESE_12960"/>
<keyword evidence="9" id="KW-1185">Reference proteome</keyword>
<dbReference type="CDD" id="cd03064">
    <property type="entry name" value="TRX_Fd_NuoE"/>
    <property type="match status" value="1"/>
</dbReference>
<dbReference type="Gene3D" id="1.10.10.1590">
    <property type="entry name" value="NADH-quinone oxidoreductase subunit E"/>
    <property type="match status" value="1"/>
</dbReference>
<keyword evidence="3 7" id="KW-0479">Metal-binding</keyword>
<evidence type="ECO:0000313" key="8">
    <source>
        <dbReference type="EMBL" id="BDU76338.1"/>
    </source>
</evidence>
<feature type="binding site" evidence="7">
    <location>
        <position position="139"/>
    </location>
    <ligand>
        <name>[2Fe-2S] cluster</name>
        <dbReference type="ChEBI" id="CHEBI:190135"/>
    </ligand>
</feature>
<evidence type="ECO:0000256" key="7">
    <source>
        <dbReference type="PIRSR" id="PIRSR000216-1"/>
    </source>
</evidence>
<proteinExistence type="inferred from homology"/>
<protein>
    <submittedName>
        <fullName evidence="8">NADH dehydrogenase</fullName>
    </submittedName>
</protein>
<dbReference type="NCBIfam" id="NF005722">
    <property type="entry name" value="PRK07539.1-2"/>
    <property type="match status" value="1"/>
</dbReference>
<dbReference type="PROSITE" id="PS01099">
    <property type="entry name" value="COMPLEX1_24K"/>
    <property type="match status" value="1"/>
</dbReference>
<dbReference type="EMBL" id="AP027081">
    <property type="protein sequence ID" value="BDU76338.1"/>
    <property type="molecule type" value="Genomic_DNA"/>
</dbReference>
<dbReference type="GO" id="GO:0051537">
    <property type="term" value="F:2 iron, 2 sulfur cluster binding"/>
    <property type="evidence" value="ECO:0007669"/>
    <property type="project" value="UniProtKB-KW"/>
</dbReference>
<gene>
    <name evidence="8" type="ORF">METESE_12960</name>
</gene>
<dbReference type="InterPro" id="IPR041921">
    <property type="entry name" value="NuoE_N"/>
</dbReference>
<organism evidence="8 9">
    <name type="scientific">Mesoterricola sediminis</name>
    <dbReference type="NCBI Taxonomy" id="2927980"/>
    <lineage>
        <taxon>Bacteria</taxon>
        <taxon>Pseudomonadati</taxon>
        <taxon>Acidobacteriota</taxon>
        <taxon>Holophagae</taxon>
        <taxon>Holophagales</taxon>
        <taxon>Holophagaceae</taxon>
        <taxon>Mesoterricola</taxon>
    </lineage>
</organism>
<dbReference type="AlphaFoldDB" id="A0AA48HDN0"/>
<keyword evidence="5 7" id="KW-0411">Iron-sulfur</keyword>